<proteinExistence type="predicted"/>
<gene>
    <name evidence="2" type="ORF">R5W23_000305</name>
</gene>
<evidence type="ECO:0000313" key="2">
    <source>
        <dbReference type="EMBL" id="MDY3559314.1"/>
    </source>
</evidence>
<evidence type="ECO:0000256" key="1">
    <source>
        <dbReference type="SAM" id="MobiDB-lite"/>
    </source>
</evidence>
<evidence type="ECO:0000313" key="3">
    <source>
        <dbReference type="Proteomes" id="UP001272242"/>
    </source>
</evidence>
<accession>A0ABU5EVR1</accession>
<dbReference type="Proteomes" id="UP001272242">
    <property type="component" value="Unassembled WGS sequence"/>
</dbReference>
<dbReference type="EMBL" id="JAXBLV010000110">
    <property type="protein sequence ID" value="MDY3559314.1"/>
    <property type="molecule type" value="Genomic_DNA"/>
</dbReference>
<keyword evidence="3" id="KW-1185">Reference proteome</keyword>
<dbReference type="RefSeq" id="WP_320686104.1">
    <property type="nucleotide sequence ID" value="NZ_JAXBLV010000110.1"/>
</dbReference>
<comment type="caution">
    <text evidence="2">The sequence shown here is derived from an EMBL/GenBank/DDBJ whole genome shotgun (WGS) entry which is preliminary data.</text>
</comment>
<feature type="compositionally biased region" description="Basic and acidic residues" evidence="1">
    <location>
        <begin position="167"/>
        <end position="179"/>
    </location>
</feature>
<protein>
    <submittedName>
        <fullName evidence="2">Uncharacterized protein</fullName>
    </submittedName>
</protein>
<reference evidence="3" key="1">
    <citation type="journal article" date="2023" name="Mar. Drugs">
        <title>Gemmata algarum, a Novel Planctomycete Isolated from an Algal Mat, Displays Antimicrobial Activity.</title>
        <authorList>
            <person name="Kumar G."/>
            <person name="Kallscheuer N."/>
            <person name="Kashif M."/>
            <person name="Ahamad S."/>
            <person name="Jagadeeshwari U."/>
            <person name="Pannikurungottu S."/>
            <person name="Haufschild T."/>
            <person name="Kabuu M."/>
            <person name="Sasikala C."/>
            <person name="Jogler C."/>
            <person name="Ramana C."/>
        </authorList>
    </citation>
    <scope>NUCLEOTIDE SEQUENCE [LARGE SCALE GENOMIC DNA]</scope>
    <source>
        <strain evidence="3">JC673</strain>
    </source>
</reference>
<name>A0ABU5EVR1_9BACT</name>
<organism evidence="2 3">
    <name type="scientific">Gemmata algarum</name>
    <dbReference type="NCBI Taxonomy" id="2975278"/>
    <lineage>
        <taxon>Bacteria</taxon>
        <taxon>Pseudomonadati</taxon>
        <taxon>Planctomycetota</taxon>
        <taxon>Planctomycetia</taxon>
        <taxon>Gemmatales</taxon>
        <taxon>Gemmataceae</taxon>
        <taxon>Gemmata</taxon>
    </lineage>
</organism>
<feature type="region of interest" description="Disordered" evidence="1">
    <location>
        <begin position="143"/>
        <end position="216"/>
    </location>
</feature>
<sequence length="216" mass="23369">MVVADKGWTLPLYIGLKQRLQAANTRIGYLDGRIKDKDAIGAEGGVMLAALAQMRWAARAPEAEDVVFALPHLDIMTAVEGGWTSVSREVIPLLYENVRSVWLGFQDPSVTLPALVEKVFTKRYVIEVPFRTLETAVTVTAKEAKEEPDASTPADAALQPIPQAEDSADRPESAPRRDPNAVSYSWEPGTGRASCDDPPTNAPEPPDSPTSSTAQD</sequence>